<name>A0A3B5Q7I8_XIPMA</name>
<evidence type="ECO:0000256" key="1">
    <source>
        <dbReference type="SAM" id="Phobius"/>
    </source>
</evidence>
<feature type="transmembrane region" description="Helical" evidence="1">
    <location>
        <begin position="53"/>
        <end position="75"/>
    </location>
</feature>
<keyword evidence="1" id="KW-0812">Transmembrane</keyword>
<reference evidence="2" key="3">
    <citation type="submission" date="2025-08" db="UniProtKB">
        <authorList>
            <consortium name="Ensembl"/>
        </authorList>
    </citation>
    <scope>IDENTIFICATION</scope>
    <source>
        <strain evidence="2">JP 163 A</strain>
    </source>
</reference>
<dbReference type="AlphaFoldDB" id="A0A3B5Q7I8"/>
<reference evidence="2" key="4">
    <citation type="submission" date="2025-09" db="UniProtKB">
        <authorList>
            <consortium name="Ensembl"/>
        </authorList>
    </citation>
    <scope>IDENTIFICATION</scope>
    <source>
        <strain evidence="2">JP 163 A</strain>
    </source>
</reference>
<protein>
    <submittedName>
        <fullName evidence="2">Uncharacterized protein</fullName>
    </submittedName>
</protein>
<accession>A0A3B5Q7I8</accession>
<dbReference type="Proteomes" id="UP000002852">
    <property type="component" value="Unassembled WGS sequence"/>
</dbReference>
<keyword evidence="3" id="KW-1185">Reference proteome</keyword>
<organism evidence="2 3">
    <name type="scientific">Xiphophorus maculatus</name>
    <name type="common">Southern platyfish</name>
    <name type="synonym">Platypoecilus maculatus</name>
    <dbReference type="NCBI Taxonomy" id="8083"/>
    <lineage>
        <taxon>Eukaryota</taxon>
        <taxon>Metazoa</taxon>
        <taxon>Chordata</taxon>
        <taxon>Craniata</taxon>
        <taxon>Vertebrata</taxon>
        <taxon>Euteleostomi</taxon>
        <taxon>Actinopterygii</taxon>
        <taxon>Neopterygii</taxon>
        <taxon>Teleostei</taxon>
        <taxon>Neoteleostei</taxon>
        <taxon>Acanthomorphata</taxon>
        <taxon>Ovalentaria</taxon>
        <taxon>Atherinomorphae</taxon>
        <taxon>Cyprinodontiformes</taxon>
        <taxon>Poeciliidae</taxon>
        <taxon>Poeciliinae</taxon>
        <taxon>Xiphophorus</taxon>
    </lineage>
</organism>
<dbReference type="STRING" id="8083.ENSXMAP00000027065"/>
<evidence type="ECO:0000313" key="2">
    <source>
        <dbReference type="Ensembl" id="ENSXMAP00000027065.1"/>
    </source>
</evidence>
<dbReference type="OMA" id="GFMCHVT"/>
<reference evidence="3" key="2">
    <citation type="journal article" date="2013" name="Nat. Genet.">
        <title>The genome of the platyfish, Xiphophorus maculatus, provides insights into evolutionary adaptation and several complex traits.</title>
        <authorList>
            <person name="Schartl M."/>
            <person name="Walter R.B."/>
            <person name="Shen Y."/>
            <person name="Garcia T."/>
            <person name="Catchen J."/>
            <person name="Amores A."/>
            <person name="Braasch I."/>
            <person name="Chalopin D."/>
            <person name="Volff J.N."/>
            <person name="Lesch K.P."/>
            <person name="Bisazza A."/>
            <person name="Minx P."/>
            <person name="Hillier L."/>
            <person name="Wilson R.K."/>
            <person name="Fuerstenberg S."/>
            <person name="Boore J."/>
            <person name="Searle S."/>
            <person name="Postlethwait J.H."/>
            <person name="Warren W.C."/>
        </authorList>
    </citation>
    <scope>NUCLEOTIDE SEQUENCE [LARGE SCALE GENOMIC DNA]</scope>
    <source>
        <strain evidence="3">JP 163 A</strain>
    </source>
</reference>
<dbReference type="InParanoid" id="A0A3B5Q7I8"/>
<reference evidence="3" key="1">
    <citation type="submission" date="2012-01" db="EMBL/GenBank/DDBJ databases">
        <authorList>
            <person name="Walter R."/>
            <person name="Schartl M."/>
            <person name="Warren W."/>
        </authorList>
    </citation>
    <scope>NUCLEOTIDE SEQUENCE [LARGE SCALE GENOMIC DNA]</scope>
    <source>
        <strain evidence="3">JP 163 A</strain>
    </source>
</reference>
<keyword evidence="1" id="KW-1133">Transmembrane helix</keyword>
<dbReference type="PANTHER" id="PTHR48424">
    <property type="entry name" value="DYNEIN LIGHT CHAIN-RELATED"/>
    <property type="match status" value="1"/>
</dbReference>
<dbReference type="Ensembl" id="ENSXMAT00000041337.1">
    <property type="protein sequence ID" value="ENSXMAP00000027065.1"/>
    <property type="gene ID" value="ENSXMAG00000021576.1"/>
</dbReference>
<keyword evidence="1" id="KW-0472">Membrane</keyword>
<dbReference type="GeneTree" id="ENSGT00940000174850"/>
<evidence type="ECO:0000313" key="3">
    <source>
        <dbReference type="Proteomes" id="UP000002852"/>
    </source>
</evidence>
<sequence length="97" mass="10936">MVHALAGLKQQDGHLTQVEVNEMFSFVCHIAAKVPANDAVPCRIVFLVKLLDILLYVVLLHCLHGTVYSILLHFIRHVCILDHRLLVRHDALTVPIP</sequence>
<proteinExistence type="predicted"/>
<dbReference type="PANTHER" id="PTHR48424:SF3">
    <property type="entry name" value="DYNEIN LIGHT CHAIN-RELATED"/>
    <property type="match status" value="1"/>
</dbReference>